<name>A0A5C6EIU2_9BACT</name>
<gene>
    <name evidence="2" type="ORF">Poly59_48510</name>
</gene>
<evidence type="ECO:0008006" key="4">
    <source>
        <dbReference type="Google" id="ProtNLM"/>
    </source>
</evidence>
<dbReference type="InterPro" id="IPR007825">
    <property type="entry name" value="Major_OMP_Legionella"/>
</dbReference>
<keyword evidence="3" id="KW-1185">Reference proteome</keyword>
<comment type="caution">
    <text evidence="2">The sequence shown here is derived from an EMBL/GenBank/DDBJ whole genome shotgun (WGS) entry which is preliminary data.</text>
</comment>
<evidence type="ECO:0000313" key="2">
    <source>
        <dbReference type="EMBL" id="TWU48007.1"/>
    </source>
</evidence>
<accession>A0A5C6EIU2</accession>
<feature type="signal peptide" evidence="1">
    <location>
        <begin position="1"/>
        <end position="35"/>
    </location>
</feature>
<feature type="chain" id="PRO_5022793123" description="Outer membrane protein beta-barrel domain-containing protein" evidence="1">
    <location>
        <begin position="36"/>
        <end position="394"/>
    </location>
</feature>
<dbReference type="Proteomes" id="UP000317977">
    <property type="component" value="Unassembled WGS sequence"/>
</dbReference>
<dbReference type="AlphaFoldDB" id="A0A5C6EIU2"/>
<sequence length="394" mass="42869" precursor="true">MGMKQTLCGISSLVTIGSHVIAVCVLCCSGSIAQADAWDQCSGNPCDQGTAFCDANRKQNNVPMWHQPSDWFEAERQDSRLCAPAMSAQTFNSTPCTEPRLCATPAARASQWIGGFEFLWMRANFDQNVALIIDPPVGNTLVPFEYDRQLSTRTWLGWQSKRGGGFRATYWEFDEQAGDESVTAVVGATPVFVFVYGAGNNLSRSAQAGVGQTLTSQHRLKLQAFDLEATQQFDWNSLRGTLSCGVRIADMEQLLRGDVVDGVGALQESIANDLTFQGAGPTVAMKVNRAIAASRLAMYGGMRGSLIMGETNQKIYEMKGAFTTELEDLATQREVITAFELALGLQWNQPIGRRCTTFARAGYECQTWIDAGGPVDSHSTISLDAIAFGLGMQF</sequence>
<dbReference type="EMBL" id="SJPX01000005">
    <property type="protein sequence ID" value="TWU48007.1"/>
    <property type="molecule type" value="Genomic_DNA"/>
</dbReference>
<keyword evidence="1" id="KW-0732">Signal</keyword>
<protein>
    <recommendedName>
        <fullName evidence="4">Outer membrane protein beta-barrel domain-containing protein</fullName>
    </recommendedName>
</protein>
<organism evidence="2 3">
    <name type="scientific">Rubripirellula reticaptiva</name>
    <dbReference type="NCBI Taxonomy" id="2528013"/>
    <lineage>
        <taxon>Bacteria</taxon>
        <taxon>Pseudomonadati</taxon>
        <taxon>Planctomycetota</taxon>
        <taxon>Planctomycetia</taxon>
        <taxon>Pirellulales</taxon>
        <taxon>Pirellulaceae</taxon>
        <taxon>Rubripirellula</taxon>
    </lineage>
</organism>
<dbReference type="Pfam" id="PF05150">
    <property type="entry name" value="Legionella_OMP"/>
    <property type="match status" value="1"/>
</dbReference>
<proteinExistence type="predicted"/>
<evidence type="ECO:0000313" key="3">
    <source>
        <dbReference type="Proteomes" id="UP000317977"/>
    </source>
</evidence>
<reference evidence="2 3" key="1">
    <citation type="submission" date="2019-02" db="EMBL/GenBank/DDBJ databases">
        <title>Deep-cultivation of Planctomycetes and their phenomic and genomic characterization uncovers novel biology.</title>
        <authorList>
            <person name="Wiegand S."/>
            <person name="Jogler M."/>
            <person name="Boedeker C."/>
            <person name="Pinto D."/>
            <person name="Vollmers J."/>
            <person name="Rivas-Marin E."/>
            <person name="Kohn T."/>
            <person name="Peeters S.H."/>
            <person name="Heuer A."/>
            <person name="Rast P."/>
            <person name="Oberbeckmann S."/>
            <person name="Bunk B."/>
            <person name="Jeske O."/>
            <person name="Meyerdierks A."/>
            <person name="Storesund J.E."/>
            <person name="Kallscheuer N."/>
            <person name="Luecker S."/>
            <person name="Lage O.M."/>
            <person name="Pohl T."/>
            <person name="Merkel B.J."/>
            <person name="Hornburger P."/>
            <person name="Mueller R.-W."/>
            <person name="Bruemmer F."/>
            <person name="Labrenz M."/>
            <person name="Spormann A.M."/>
            <person name="Op Den Camp H."/>
            <person name="Overmann J."/>
            <person name="Amann R."/>
            <person name="Jetten M.S.M."/>
            <person name="Mascher T."/>
            <person name="Medema M.H."/>
            <person name="Devos D.P."/>
            <person name="Kaster A.-K."/>
            <person name="Ovreas L."/>
            <person name="Rohde M."/>
            <person name="Galperin M.Y."/>
            <person name="Jogler C."/>
        </authorList>
    </citation>
    <scope>NUCLEOTIDE SEQUENCE [LARGE SCALE GENOMIC DNA]</scope>
    <source>
        <strain evidence="2 3">Poly59</strain>
    </source>
</reference>
<evidence type="ECO:0000256" key="1">
    <source>
        <dbReference type="SAM" id="SignalP"/>
    </source>
</evidence>